<dbReference type="RefSeq" id="WP_010485953.1">
    <property type="nucleotide sequence ID" value="NZ_AJLO02000013.1"/>
</dbReference>
<proteinExistence type="predicted"/>
<evidence type="ECO:0000313" key="3">
    <source>
        <dbReference type="Proteomes" id="UP000036890"/>
    </source>
</evidence>
<dbReference type="OrthoDB" id="6058781at2"/>
<reference evidence="2 3" key="1">
    <citation type="journal article" date="2012" name="J. Bacteriol.">
        <title>Genome sequence of a novel nicotine-degrading strain, Pseudomonas geniculata N1.</title>
        <authorList>
            <person name="Tang H."/>
            <person name="Yu H."/>
            <person name="Tai C."/>
            <person name="Huang K."/>
            <person name="Liu Y."/>
            <person name="Wang L."/>
            <person name="Yao Y."/>
            <person name="Wu G."/>
            <person name="Xu P."/>
        </authorList>
    </citation>
    <scope>NUCLEOTIDE SEQUENCE [LARGE SCALE GENOMIC DNA]</scope>
    <source>
        <strain evidence="2 3">N1</strain>
    </source>
</reference>
<name>A0A0L8AD72_9GAMM</name>
<dbReference type="AlphaFoldDB" id="A0A0L8AD72"/>
<feature type="transmembrane region" description="Helical" evidence="1">
    <location>
        <begin position="44"/>
        <end position="62"/>
    </location>
</feature>
<dbReference type="EMBL" id="AJLO02000013">
    <property type="protein sequence ID" value="KOF00359.1"/>
    <property type="molecule type" value="Genomic_DNA"/>
</dbReference>
<keyword evidence="1" id="KW-0472">Membrane</keyword>
<feature type="transmembrane region" description="Helical" evidence="1">
    <location>
        <begin position="12"/>
        <end position="32"/>
    </location>
</feature>
<protein>
    <submittedName>
        <fullName evidence="2">Uncharacterized protein</fullName>
    </submittedName>
</protein>
<keyword evidence="1" id="KW-0812">Transmembrane</keyword>
<evidence type="ECO:0000256" key="1">
    <source>
        <dbReference type="SAM" id="Phobius"/>
    </source>
</evidence>
<gene>
    <name evidence="2" type="ORF">W7K_04975</name>
</gene>
<sequence>MKIKLILKGVAVYYAKAAVFTIASYGLLRLVYGHTGISFIEWTLILLAAFTVAYIPLFVGLLRGKSS</sequence>
<evidence type="ECO:0000313" key="2">
    <source>
        <dbReference type="EMBL" id="KOF00359.1"/>
    </source>
</evidence>
<organism evidence="2 3">
    <name type="scientific">Stenotrophomonas geniculata N1</name>
    <dbReference type="NCBI Taxonomy" id="1167641"/>
    <lineage>
        <taxon>Bacteria</taxon>
        <taxon>Pseudomonadati</taxon>
        <taxon>Pseudomonadota</taxon>
        <taxon>Gammaproteobacteria</taxon>
        <taxon>Lysobacterales</taxon>
        <taxon>Lysobacteraceae</taxon>
        <taxon>Stenotrophomonas</taxon>
    </lineage>
</organism>
<accession>A0A0L8AD72</accession>
<dbReference type="Proteomes" id="UP000036890">
    <property type="component" value="Unassembled WGS sequence"/>
</dbReference>
<comment type="caution">
    <text evidence="2">The sequence shown here is derived from an EMBL/GenBank/DDBJ whole genome shotgun (WGS) entry which is preliminary data.</text>
</comment>
<keyword evidence="1" id="KW-1133">Transmembrane helix</keyword>